<keyword evidence="2" id="KW-1185">Reference proteome</keyword>
<gene>
    <name evidence="1" type="ORF">FPZ49_04165</name>
</gene>
<sequence>MESKHDIRLTSGELTPLWTGYQGDSMANCVLKYFLNKVEDAEVKPIVEYALGLTEEHMEFKNSLFRNEKFPIPLAFTDKDVNIDAPRLFSDGFMLLYLRHMGIAGLTAYSMVLASSSRKDIRVFFNHNLKTAAELLEKATTTLQSKGLLPRSPYIPYPDSVEFVQKEGWLNGVLGDRRPLNSSEITHLFLNIMTNSVGQALMLGFSQVAKSKEVVEYILRGRDISSKHIEVFSSVLRDDKLPAPMTWESDISNSKEAPFSDKLMLYHTVFLTALGLGNYGAALAGSTRRDLAALYLRLTAEIGTYADDGAELLIKNKWMEKMPGAIERDALLSV</sequence>
<dbReference type="OrthoDB" id="1675670at2"/>
<comment type="caution">
    <text evidence="1">The sequence shown here is derived from an EMBL/GenBank/DDBJ whole genome shotgun (WGS) entry which is preliminary data.</text>
</comment>
<dbReference type="Proteomes" id="UP000317036">
    <property type="component" value="Unassembled WGS sequence"/>
</dbReference>
<dbReference type="EMBL" id="VNJI01000003">
    <property type="protein sequence ID" value="TVY11451.1"/>
    <property type="molecule type" value="Genomic_DNA"/>
</dbReference>
<proteinExistence type="predicted"/>
<name>A0A559KH58_9BACL</name>
<reference evidence="1 2" key="1">
    <citation type="submission" date="2019-07" db="EMBL/GenBank/DDBJ databases">
        <authorList>
            <person name="Kim J."/>
        </authorList>
    </citation>
    <scope>NUCLEOTIDE SEQUENCE [LARGE SCALE GENOMIC DNA]</scope>
    <source>
        <strain evidence="1 2">JC52</strain>
    </source>
</reference>
<protein>
    <submittedName>
        <fullName evidence="1">DUF3231 family protein</fullName>
    </submittedName>
</protein>
<evidence type="ECO:0000313" key="2">
    <source>
        <dbReference type="Proteomes" id="UP000317036"/>
    </source>
</evidence>
<evidence type="ECO:0000313" key="1">
    <source>
        <dbReference type="EMBL" id="TVY11451.1"/>
    </source>
</evidence>
<dbReference type="InterPro" id="IPR012347">
    <property type="entry name" value="Ferritin-like"/>
</dbReference>
<dbReference type="Gene3D" id="1.20.1260.10">
    <property type="match status" value="2"/>
</dbReference>
<organism evidence="1 2">
    <name type="scientific">Paenibacillus cremeus</name>
    <dbReference type="NCBI Taxonomy" id="2163881"/>
    <lineage>
        <taxon>Bacteria</taxon>
        <taxon>Bacillati</taxon>
        <taxon>Bacillota</taxon>
        <taxon>Bacilli</taxon>
        <taxon>Bacillales</taxon>
        <taxon>Paenibacillaceae</taxon>
        <taxon>Paenibacillus</taxon>
    </lineage>
</organism>
<accession>A0A559KH58</accession>
<dbReference type="Pfam" id="PF11553">
    <property type="entry name" value="DUF3231"/>
    <property type="match status" value="2"/>
</dbReference>
<dbReference type="AlphaFoldDB" id="A0A559KH58"/>
<dbReference type="InterPro" id="IPR021617">
    <property type="entry name" value="DUF3231"/>
</dbReference>